<gene>
    <name evidence="2" type="ORF">WDU93_10705</name>
</gene>
<accession>A0ABU8LNA6</accession>
<dbReference type="Proteomes" id="UP001366085">
    <property type="component" value="Unassembled WGS sequence"/>
</dbReference>
<feature type="domain" description="Cation efflux protein cytoplasmic" evidence="1">
    <location>
        <begin position="14"/>
        <end position="88"/>
    </location>
</feature>
<evidence type="ECO:0000313" key="2">
    <source>
        <dbReference type="EMBL" id="MEJ1092162.1"/>
    </source>
</evidence>
<proteinExistence type="predicted"/>
<dbReference type="EMBL" id="JBBDGN010000009">
    <property type="protein sequence ID" value="MEJ1092162.1"/>
    <property type="molecule type" value="Genomic_DNA"/>
</dbReference>
<protein>
    <submittedName>
        <fullName evidence="2">Cation transporter dimerization domain-containing protein</fullName>
    </submittedName>
</protein>
<dbReference type="InterPro" id="IPR027470">
    <property type="entry name" value="Cation_efflux_CTD"/>
</dbReference>
<evidence type="ECO:0000259" key="1">
    <source>
        <dbReference type="Pfam" id="PF16916"/>
    </source>
</evidence>
<dbReference type="RefSeq" id="WP_337320428.1">
    <property type="nucleotide sequence ID" value="NZ_JBBDGN010000009.1"/>
</dbReference>
<sequence length="111" mass="11715">MNASGDSVQIPSASQDEYGLIVDAILGCDGVQKLIQLQTLYIGEGDLLVVAKIALVEDTSVREAADMIDIIRTSIRAAVPTAGSVFIEPDVYRPGLDPAPPTDVFVLKSAD</sequence>
<organism evidence="2 3">
    <name type="scientific">Microbacterium istanbulense</name>
    <dbReference type="NCBI Taxonomy" id="3122049"/>
    <lineage>
        <taxon>Bacteria</taxon>
        <taxon>Bacillati</taxon>
        <taxon>Actinomycetota</taxon>
        <taxon>Actinomycetes</taxon>
        <taxon>Micrococcales</taxon>
        <taxon>Microbacteriaceae</taxon>
        <taxon>Microbacterium</taxon>
    </lineage>
</organism>
<evidence type="ECO:0000313" key="3">
    <source>
        <dbReference type="Proteomes" id="UP001366085"/>
    </source>
</evidence>
<name>A0ABU8LNA6_9MICO</name>
<keyword evidence="3" id="KW-1185">Reference proteome</keyword>
<dbReference type="SUPFAM" id="SSF160240">
    <property type="entry name" value="Cation efflux protein cytoplasmic domain-like"/>
    <property type="match status" value="1"/>
</dbReference>
<reference evidence="2 3" key="1">
    <citation type="submission" date="2024-02" db="EMBL/GenBank/DDBJ databases">
        <authorList>
            <person name="Saticioglu I.B."/>
        </authorList>
    </citation>
    <scope>NUCLEOTIDE SEQUENCE [LARGE SCALE GENOMIC DNA]</scope>
    <source>
        <strain evidence="2 3">Mu-43</strain>
    </source>
</reference>
<comment type="caution">
    <text evidence="2">The sequence shown here is derived from an EMBL/GenBank/DDBJ whole genome shotgun (WGS) entry which is preliminary data.</text>
</comment>
<dbReference type="InterPro" id="IPR036837">
    <property type="entry name" value="Cation_efflux_CTD_sf"/>
</dbReference>
<dbReference type="Gene3D" id="3.30.70.1350">
    <property type="entry name" value="Cation efflux protein, cytoplasmic domain"/>
    <property type="match status" value="1"/>
</dbReference>
<dbReference type="Pfam" id="PF16916">
    <property type="entry name" value="ZT_dimer"/>
    <property type="match status" value="1"/>
</dbReference>